<organism evidence="2 3">
    <name type="scientific">Aspergillus bertholletiae</name>
    <dbReference type="NCBI Taxonomy" id="1226010"/>
    <lineage>
        <taxon>Eukaryota</taxon>
        <taxon>Fungi</taxon>
        <taxon>Dikarya</taxon>
        <taxon>Ascomycota</taxon>
        <taxon>Pezizomycotina</taxon>
        <taxon>Eurotiomycetes</taxon>
        <taxon>Eurotiomycetidae</taxon>
        <taxon>Eurotiales</taxon>
        <taxon>Aspergillaceae</taxon>
        <taxon>Aspergillus</taxon>
        <taxon>Aspergillus subgen. Circumdati</taxon>
    </lineage>
</organism>
<reference evidence="2 3" key="1">
    <citation type="submission" date="2019-04" db="EMBL/GenBank/DDBJ databases">
        <title>Friends and foes A comparative genomics studyof 23 Aspergillus species from section Flavi.</title>
        <authorList>
            <consortium name="DOE Joint Genome Institute"/>
            <person name="Kjaerbolling I."/>
            <person name="Vesth T."/>
            <person name="Frisvad J.C."/>
            <person name="Nybo J.L."/>
            <person name="Theobald S."/>
            <person name="Kildgaard S."/>
            <person name="Isbrandt T."/>
            <person name="Kuo A."/>
            <person name="Sato A."/>
            <person name="Lyhne E.K."/>
            <person name="Kogle M.E."/>
            <person name="Wiebenga A."/>
            <person name="Kun R.S."/>
            <person name="Lubbers R.J."/>
            <person name="Makela M.R."/>
            <person name="Barry K."/>
            <person name="Chovatia M."/>
            <person name="Clum A."/>
            <person name="Daum C."/>
            <person name="Haridas S."/>
            <person name="He G."/>
            <person name="LaButti K."/>
            <person name="Lipzen A."/>
            <person name="Mondo S."/>
            <person name="Riley R."/>
            <person name="Salamov A."/>
            <person name="Simmons B.A."/>
            <person name="Magnuson J.K."/>
            <person name="Henrissat B."/>
            <person name="Mortensen U.H."/>
            <person name="Larsen T.O."/>
            <person name="Devries R.P."/>
            <person name="Grigoriev I.V."/>
            <person name="Machida M."/>
            <person name="Baker S.E."/>
            <person name="Andersen M.R."/>
        </authorList>
    </citation>
    <scope>NUCLEOTIDE SEQUENCE [LARGE SCALE GENOMIC DNA]</scope>
    <source>
        <strain evidence="2 3">IBT 29228</strain>
    </source>
</reference>
<accession>A0A5N7BBP4</accession>
<dbReference type="AlphaFoldDB" id="A0A5N7BBP4"/>
<dbReference type="OrthoDB" id="426718at2759"/>
<evidence type="ECO:0000256" key="1">
    <source>
        <dbReference type="SAM" id="Phobius"/>
    </source>
</evidence>
<evidence type="ECO:0000313" key="3">
    <source>
        <dbReference type="Proteomes" id="UP000326198"/>
    </source>
</evidence>
<proteinExistence type="predicted"/>
<dbReference type="Proteomes" id="UP000326198">
    <property type="component" value="Unassembled WGS sequence"/>
</dbReference>
<evidence type="ECO:0000313" key="2">
    <source>
        <dbReference type="EMBL" id="KAE8379174.1"/>
    </source>
</evidence>
<protein>
    <submittedName>
        <fullName evidence="2">Uncharacterized protein</fullName>
    </submittedName>
</protein>
<sequence length="95" mass="10895">MLLVADINTDLARRSKRTHSSRHQDTPSTGHPFIIDTIPFVDNLRYPLPTMFALLFLLLGVICPTLAHPVPRATLNRLYRRGNERLWLSEARSKC</sequence>
<dbReference type="EMBL" id="ML736197">
    <property type="protein sequence ID" value="KAE8379174.1"/>
    <property type="molecule type" value="Genomic_DNA"/>
</dbReference>
<feature type="transmembrane region" description="Helical" evidence="1">
    <location>
        <begin position="51"/>
        <end position="71"/>
    </location>
</feature>
<gene>
    <name evidence="2" type="ORF">BDV26DRAFT_172670</name>
</gene>
<keyword evidence="1" id="KW-1133">Transmembrane helix</keyword>
<keyword evidence="1" id="KW-0812">Transmembrane</keyword>
<name>A0A5N7BBP4_9EURO</name>
<keyword evidence="1" id="KW-0472">Membrane</keyword>
<keyword evidence="3" id="KW-1185">Reference proteome</keyword>